<dbReference type="SUPFAM" id="SSF53067">
    <property type="entry name" value="Actin-like ATPase domain"/>
    <property type="match status" value="1"/>
</dbReference>
<comment type="similarity">
    <text evidence="1">Belongs to the ROK (NagC/XylR) family.</text>
</comment>
<dbReference type="PANTHER" id="PTHR18964">
    <property type="entry name" value="ROK (REPRESSOR, ORF, KINASE) FAMILY"/>
    <property type="match status" value="1"/>
</dbReference>
<dbReference type="EMBL" id="VBWP01000001">
    <property type="protein sequence ID" value="TLG77090.1"/>
    <property type="molecule type" value="Genomic_DNA"/>
</dbReference>
<accession>A0A5R8QHB9</accession>
<evidence type="ECO:0000256" key="1">
    <source>
        <dbReference type="ARBA" id="ARBA00006479"/>
    </source>
</evidence>
<dbReference type="AlphaFoldDB" id="A0A5R8QHB9"/>
<keyword evidence="3" id="KW-1185">Reference proteome</keyword>
<gene>
    <name evidence="2" type="ORF">FEZ08_00295</name>
</gene>
<sequence length="300" mass="32745">MAENYIVFDIGGTSIKYALMNDKAEFLMKDSFVTRREDAQLVLKDVADTVNKYKDEYQLKGIAMSIPGSINVETGYVGFMSAIKGLTNINVKEYMLEHTGLEAEMDNDANCATMAEQWQGGGRGIADFCCFTIGTGIGGGMVINHRIHRGHKYMAGEFGVMLTQGIGREPFGANWWSALGATSMLVKRASEASGEELDGEEIFRRAQSGDAICAKEVNDFYMANAIGIFDLVYSINPEKILIGGGVSAQGDALIKGIEDKLREIYPDVLDLVTIETCQLKNDAGMIGALFNYLQRHGLVA</sequence>
<dbReference type="OrthoDB" id="9795247at2"/>
<organism evidence="2 3">
    <name type="scientific">Culicoidibacter larvae</name>
    <dbReference type="NCBI Taxonomy" id="2579976"/>
    <lineage>
        <taxon>Bacteria</taxon>
        <taxon>Bacillati</taxon>
        <taxon>Bacillota</taxon>
        <taxon>Culicoidibacteria</taxon>
        <taxon>Culicoidibacterales</taxon>
        <taxon>Culicoidibacteraceae</taxon>
        <taxon>Culicoidibacter</taxon>
    </lineage>
</organism>
<name>A0A5R8QHB9_9FIRM</name>
<dbReference type="PANTHER" id="PTHR18964:SF165">
    <property type="entry name" value="BETA-GLUCOSIDE KINASE"/>
    <property type="match status" value="1"/>
</dbReference>
<evidence type="ECO:0000313" key="2">
    <source>
        <dbReference type="EMBL" id="TLG77090.1"/>
    </source>
</evidence>
<dbReference type="InterPro" id="IPR043129">
    <property type="entry name" value="ATPase_NBD"/>
</dbReference>
<dbReference type="RefSeq" id="WP_138189702.1">
    <property type="nucleotide sequence ID" value="NZ_VBWP01000001.1"/>
</dbReference>
<evidence type="ECO:0000313" key="3">
    <source>
        <dbReference type="Proteomes" id="UP000306912"/>
    </source>
</evidence>
<dbReference type="InterPro" id="IPR000600">
    <property type="entry name" value="ROK"/>
</dbReference>
<protein>
    <submittedName>
        <fullName evidence="2">ROK family protein</fullName>
    </submittedName>
</protein>
<dbReference type="InParanoid" id="A0A5R8QHB9"/>
<comment type="caution">
    <text evidence="2">The sequence shown here is derived from an EMBL/GenBank/DDBJ whole genome shotgun (WGS) entry which is preliminary data.</text>
</comment>
<dbReference type="Proteomes" id="UP000306912">
    <property type="component" value="Unassembled WGS sequence"/>
</dbReference>
<dbReference type="Gene3D" id="3.30.420.40">
    <property type="match status" value="2"/>
</dbReference>
<dbReference type="Pfam" id="PF00480">
    <property type="entry name" value="ROK"/>
    <property type="match status" value="1"/>
</dbReference>
<proteinExistence type="inferred from homology"/>
<reference evidence="2 3" key="1">
    <citation type="submission" date="2019-05" db="EMBL/GenBank/DDBJ databases">
        <title>Culicoidintestinum kansasii gen. nov., sp. nov. from the gastrointestinal tract of the biting midge, Culicoides sonorensis.</title>
        <authorList>
            <person name="Neupane S."/>
            <person name="Ghosh A."/>
            <person name="Gunther S."/>
            <person name="Martin K."/>
            <person name="Zurek L."/>
        </authorList>
    </citation>
    <scope>NUCLEOTIDE SEQUENCE [LARGE SCALE GENOMIC DNA]</scope>
    <source>
        <strain evidence="2 3">CS-1</strain>
    </source>
</reference>